<dbReference type="GO" id="GO:0005975">
    <property type="term" value="P:carbohydrate metabolic process"/>
    <property type="evidence" value="ECO:0007669"/>
    <property type="project" value="InterPro"/>
</dbReference>
<dbReference type="PROSITE" id="PS00129">
    <property type="entry name" value="GLYCOSYL_HYDROL_F31_1"/>
    <property type="match status" value="1"/>
</dbReference>
<name>A0A941CPT7_9CLOT</name>
<dbReference type="RefSeq" id="WP_211800519.1">
    <property type="nucleotide sequence ID" value="NZ_JAGSCS010000005.1"/>
</dbReference>
<proteinExistence type="inferred from homology"/>
<dbReference type="Gene3D" id="2.60.40.1760">
    <property type="entry name" value="glycosyl hydrolase (family 31)"/>
    <property type="match status" value="1"/>
</dbReference>
<dbReference type="GO" id="GO:0030246">
    <property type="term" value="F:carbohydrate binding"/>
    <property type="evidence" value="ECO:0007669"/>
    <property type="project" value="InterPro"/>
</dbReference>
<feature type="domain" description="Glycosyl hydrolase family 31 C-terminal" evidence="8">
    <location>
        <begin position="535"/>
        <end position="587"/>
    </location>
</feature>
<feature type="domain" description="DUF5110" evidence="7">
    <location>
        <begin position="638"/>
        <end position="688"/>
    </location>
</feature>
<keyword evidence="2 4" id="KW-0378">Hydrolase</keyword>
<evidence type="ECO:0000256" key="2">
    <source>
        <dbReference type="ARBA" id="ARBA00022801"/>
    </source>
</evidence>
<evidence type="ECO:0000256" key="1">
    <source>
        <dbReference type="ARBA" id="ARBA00007806"/>
    </source>
</evidence>
<dbReference type="Gene3D" id="2.60.40.4040">
    <property type="match status" value="1"/>
</dbReference>
<accession>A0A941CPT7</accession>
<dbReference type="CDD" id="cd06604">
    <property type="entry name" value="GH31_glucosidase_II_MalA"/>
    <property type="match status" value="1"/>
</dbReference>
<comment type="similarity">
    <text evidence="1 4">Belongs to the glycosyl hydrolase 31 family.</text>
</comment>
<dbReference type="CDD" id="cd14752">
    <property type="entry name" value="GH31_N"/>
    <property type="match status" value="1"/>
</dbReference>
<dbReference type="PANTHER" id="PTHR22762:SF120">
    <property type="entry name" value="HETEROGLYCAN GLUCOSIDASE 1"/>
    <property type="match status" value="1"/>
</dbReference>
<dbReference type="Gene3D" id="3.20.20.80">
    <property type="entry name" value="Glycosidases"/>
    <property type="match status" value="1"/>
</dbReference>
<dbReference type="PANTHER" id="PTHR22762">
    <property type="entry name" value="ALPHA-GLUCOSIDASE"/>
    <property type="match status" value="1"/>
</dbReference>
<feature type="domain" description="Glycoside hydrolase family 31 TIM barrel" evidence="5">
    <location>
        <begin position="163"/>
        <end position="523"/>
    </location>
</feature>
<dbReference type="SUPFAM" id="SSF51011">
    <property type="entry name" value="Glycosyl hydrolase domain"/>
    <property type="match status" value="1"/>
</dbReference>
<evidence type="ECO:0000259" key="8">
    <source>
        <dbReference type="Pfam" id="PF21365"/>
    </source>
</evidence>
<reference evidence="9" key="1">
    <citation type="submission" date="2021-04" db="EMBL/GenBank/DDBJ databases">
        <title>Proteiniclasticum sedimins sp. nov., an obligate anaerobic bacterium isolated from anaerobic sludge.</title>
        <authorList>
            <person name="Liu J."/>
        </authorList>
    </citation>
    <scope>NUCLEOTIDE SEQUENCE</scope>
    <source>
        <strain evidence="9">BAD-10</strain>
    </source>
</reference>
<comment type="caution">
    <text evidence="9">The sequence shown here is derived from an EMBL/GenBank/DDBJ whole genome shotgun (WGS) entry which is preliminary data.</text>
</comment>
<dbReference type="EMBL" id="JAGSCS010000005">
    <property type="protein sequence ID" value="MBR0575859.1"/>
    <property type="molecule type" value="Genomic_DNA"/>
</dbReference>
<protein>
    <submittedName>
        <fullName evidence="9">DUF5110 domain-containing protein</fullName>
    </submittedName>
</protein>
<dbReference type="InterPro" id="IPR048395">
    <property type="entry name" value="Glyco_hydro_31_C"/>
</dbReference>
<dbReference type="Proteomes" id="UP000675379">
    <property type="component" value="Unassembled WGS sequence"/>
</dbReference>
<evidence type="ECO:0000256" key="4">
    <source>
        <dbReference type="RuleBase" id="RU361185"/>
    </source>
</evidence>
<evidence type="ECO:0000259" key="6">
    <source>
        <dbReference type="Pfam" id="PF13802"/>
    </source>
</evidence>
<gene>
    <name evidence="9" type="ORF">KCG48_05820</name>
</gene>
<feature type="domain" description="Glycoside hydrolase family 31 N-terminal" evidence="6">
    <location>
        <begin position="46"/>
        <end position="121"/>
    </location>
</feature>
<dbReference type="InterPro" id="IPR011013">
    <property type="entry name" value="Gal_mutarotase_sf_dom"/>
</dbReference>
<dbReference type="Pfam" id="PF21365">
    <property type="entry name" value="Glyco_hydro_31_3rd"/>
    <property type="match status" value="1"/>
</dbReference>
<dbReference type="InterPro" id="IPR033403">
    <property type="entry name" value="DUF5110"/>
</dbReference>
<keyword evidence="3 4" id="KW-0326">Glycosidase</keyword>
<dbReference type="InterPro" id="IPR017853">
    <property type="entry name" value="GH"/>
</dbReference>
<dbReference type="SUPFAM" id="SSF51445">
    <property type="entry name" value="(Trans)glycosidases"/>
    <property type="match status" value="1"/>
</dbReference>
<evidence type="ECO:0000256" key="3">
    <source>
        <dbReference type="ARBA" id="ARBA00023295"/>
    </source>
</evidence>
<keyword evidence="10" id="KW-1185">Reference proteome</keyword>
<dbReference type="AlphaFoldDB" id="A0A941CPT7"/>
<dbReference type="Pfam" id="PF13802">
    <property type="entry name" value="Gal_mutarotas_2"/>
    <property type="match status" value="1"/>
</dbReference>
<evidence type="ECO:0000313" key="10">
    <source>
        <dbReference type="Proteomes" id="UP000675379"/>
    </source>
</evidence>
<evidence type="ECO:0000259" key="5">
    <source>
        <dbReference type="Pfam" id="PF01055"/>
    </source>
</evidence>
<dbReference type="SUPFAM" id="SSF74650">
    <property type="entry name" value="Galactose mutarotase-like"/>
    <property type="match status" value="1"/>
</dbReference>
<dbReference type="Pfam" id="PF01055">
    <property type="entry name" value="Glyco_hydro_31_2nd"/>
    <property type="match status" value="1"/>
</dbReference>
<organism evidence="9 10">
    <name type="scientific">Proteiniclasticum sediminis</name>
    <dbReference type="NCBI Taxonomy" id="2804028"/>
    <lineage>
        <taxon>Bacteria</taxon>
        <taxon>Bacillati</taxon>
        <taxon>Bacillota</taxon>
        <taxon>Clostridia</taxon>
        <taxon>Eubacteriales</taxon>
        <taxon>Clostridiaceae</taxon>
        <taxon>Proteiniclasticum</taxon>
    </lineage>
</organism>
<sequence length="713" mass="81868">MNTFRMTKHVVGFTFGEPVETGILMGAKEKVSLKLPLEIAQKDGHSRFSFPLTERDRVYGLGPNLGGINKRGRKYESYCTDDPLHHEDKTTLYGAHNFFILEDDDVARGYFIDFPSRIRYDVGFTSQSQFTVDIFGENFTLLVIDGENLKSIVKNFHEVIGKPYMPPKWGLGYAQSRWGYKTAEDVRRVREAFERHDLPLDSIYLDLDYMEDFKDFSVSEERFPKLQELSQELQETGVHLVPIIDAGVKIEEGYDIYEEGIAGDHFVKNVKGEPYVAAVWPGKVHFPDFLQEKTQTWFGEKYKALTDLGIDGFWNDMNEPAIFYDETSLQEGVEAAIKAQGENLGVYAFFNLRDKFQSIGNKDEYYQRFFHEFHGKTYSNEELHNLYGFYMTKSASEGLRKILGKRFVLISRASSIGMHRYSGIWTGDNSSWWSHLSLNLRMLPALNMSGFYYVGADTGGFGGNAYGELLLRWLQLSAFTPLLRNHSALGCAQQEPYAFGTEVAEKAREILRDRYRLIPYLYSETLKAWKEGGLMFTPLAFEFWGEEAQHAEDQMLLGEELMISPVTQANAGGRYVYLPEAMAEVTFKEDQVTLTLEKEGVRYMSYALDELKFHLRRNRLLPYVPPASSTRDLEVSTLHVLGYVETEGEYELLDDDGISYGYEDEKMYSTRIRVTRGEDGVKVDVKNTHPHIKRILLTILDGENHIMEKEVLV</sequence>
<evidence type="ECO:0000313" key="9">
    <source>
        <dbReference type="EMBL" id="MBR0575859.1"/>
    </source>
</evidence>
<evidence type="ECO:0000259" key="7">
    <source>
        <dbReference type="Pfam" id="PF17137"/>
    </source>
</evidence>
<dbReference type="GO" id="GO:0004553">
    <property type="term" value="F:hydrolase activity, hydrolyzing O-glycosyl compounds"/>
    <property type="evidence" value="ECO:0007669"/>
    <property type="project" value="InterPro"/>
</dbReference>
<dbReference type="InterPro" id="IPR030458">
    <property type="entry name" value="Glyco_hydro_31_AS"/>
</dbReference>
<dbReference type="InterPro" id="IPR025887">
    <property type="entry name" value="Glyco_hydro_31_N_dom"/>
</dbReference>
<dbReference type="InterPro" id="IPR000322">
    <property type="entry name" value="Glyco_hydro_31_TIM"/>
</dbReference>
<dbReference type="Pfam" id="PF17137">
    <property type="entry name" value="DUF5110"/>
    <property type="match status" value="1"/>
</dbReference>